<organism evidence="10 11">
    <name type="scientific">Gigaspora rosea</name>
    <dbReference type="NCBI Taxonomy" id="44941"/>
    <lineage>
        <taxon>Eukaryota</taxon>
        <taxon>Fungi</taxon>
        <taxon>Fungi incertae sedis</taxon>
        <taxon>Mucoromycota</taxon>
        <taxon>Glomeromycotina</taxon>
        <taxon>Glomeromycetes</taxon>
        <taxon>Diversisporales</taxon>
        <taxon>Gigasporaceae</taxon>
        <taxon>Gigaspora</taxon>
    </lineage>
</organism>
<sequence>MPFSHHSHSGQFCQHAKGKLEEIVQEAIKKKFLVYGLSEHCPRYRIQDLYPEESHLQPSDLSKTFSEFVTEARRLQEKYKSQITLLVGLESEYITNSSTTEIQNLVSQYNLDYFVGSVHHVHETPIDYDLKTFEIALSKSAISNNYTEGSVNSAEENLFASYFDSQYQILKDLKPMVVGHFDVIRIFRQNFELTDFLYKKIERNIEFVVEYGGLFEINTAGFKKIQCAYPQRDILKLIIEKGGKLTISDDCHTPQSVGMNYHKLYDYLKEFNINELYYLDIDLEKPKEDRKVVVKVIKNVLELDFWNGKF</sequence>
<dbReference type="Proteomes" id="UP000266673">
    <property type="component" value="Unassembled WGS sequence"/>
</dbReference>
<keyword evidence="11" id="KW-1185">Reference proteome</keyword>
<evidence type="ECO:0000313" key="11">
    <source>
        <dbReference type="Proteomes" id="UP000266673"/>
    </source>
</evidence>
<dbReference type="Pfam" id="PF02811">
    <property type="entry name" value="PHP"/>
    <property type="match status" value="1"/>
</dbReference>
<dbReference type="AlphaFoldDB" id="A0A397TWA2"/>
<feature type="domain" description="PHP" evidence="9">
    <location>
        <begin position="5"/>
        <end position="220"/>
    </location>
</feature>
<dbReference type="GO" id="GO:0005737">
    <property type="term" value="C:cytoplasm"/>
    <property type="evidence" value="ECO:0007669"/>
    <property type="project" value="TreeGrafter"/>
</dbReference>
<accession>A0A397TWA2</accession>
<evidence type="ECO:0000313" key="10">
    <source>
        <dbReference type="EMBL" id="RIB01178.1"/>
    </source>
</evidence>
<evidence type="ECO:0000256" key="6">
    <source>
        <dbReference type="ARBA" id="ARBA00023102"/>
    </source>
</evidence>
<evidence type="ECO:0000256" key="3">
    <source>
        <dbReference type="ARBA" id="ARBA00013085"/>
    </source>
</evidence>
<dbReference type="InterPro" id="IPR010140">
    <property type="entry name" value="Histidinol_P_phosphatase_HisJ"/>
</dbReference>
<dbReference type="EMBL" id="QKWP01003280">
    <property type="protein sequence ID" value="RIB01178.1"/>
    <property type="molecule type" value="Genomic_DNA"/>
</dbReference>
<comment type="pathway">
    <text evidence="1 8">Amino-acid biosynthesis; L-histidine biosynthesis; L-histidine from 5-phospho-alpha-D-ribose 1-diphosphate: step 8/9.</text>
</comment>
<evidence type="ECO:0000259" key="9">
    <source>
        <dbReference type="Pfam" id="PF02811"/>
    </source>
</evidence>
<evidence type="ECO:0000256" key="1">
    <source>
        <dbReference type="ARBA" id="ARBA00004970"/>
    </source>
</evidence>
<dbReference type="STRING" id="44941.A0A397TWA2"/>
<dbReference type="PANTHER" id="PTHR21039">
    <property type="entry name" value="HISTIDINOL PHOSPHATASE-RELATED"/>
    <property type="match status" value="1"/>
</dbReference>
<dbReference type="EC" id="3.1.3.15" evidence="3 8"/>
<evidence type="ECO:0000256" key="4">
    <source>
        <dbReference type="ARBA" id="ARBA00022605"/>
    </source>
</evidence>
<dbReference type="SUPFAM" id="SSF89550">
    <property type="entry name" value="PHP domain-like"/>
    <property type="match status" value="1"/>
</dbReference>
<proteinExistence type="inferred from homology"/>
<dbReference type="GO" id="GO:0004401">
    <property type="term" value="F:histidinol-phosphatase activity"/>
    <property type="evidence" value="ECO:0007669"/>
    <property type="project" value="UniProtKB-UniRule"/>
</dbReference>
<dbReference type="OrthoDB" id="5957391at2759"/>
<comment type="catalytic activity">
    <reaction evidence="7 8">
        <text>L-histidinol phosphate + H2O = L-histidinol + phosphate</text>
        <dbReference type="Rhea" id="RHEA:14465"/>
        <dbReference type="ChEBI" id="CHEBI:15377"/>
        <dbReference type="ChEBI" id="CHEBI:43474"/>
        <dbReference type="ChEBI" id="CHEBI:57699"/>
        <dbReference type="ChEBI" id="CHEBI:57980"/>
        <dbReference type="EC" id="3.1.3.15"/>
    </reaction>
</comment>
<keyword evidence="4 8" id="KW-0028">Amino-acid biosynthesis</keyword>
<evidence type="ECO:0000256" key="7">
    <source>
        <dbReference type="ARBA" id="ARBA00049158"/>
    </source>
</evidence>
<dbReference type="GO" id="GO:0000105">
    <property type="term" value="P:L-histidine biosynthetic process"/>
    <property type="evidence" value="ECO:0007669"/>
    <property type="project" value="UniProtKB-UniRule"/>
</dbReference>
<comment type="caution">
    <text evidence="10">The sequence shown here is derived from an EMBL/GenBank/DDBJ whole genome shotgun (WGS) entry which is preliminary data.</text>
</comment>
<reference evidence="10 11" key="1">
    <citation type="submission" date="2018-06" db="EMBL/GenBank/DDBJ databases">
        <title>Comparative genomics reveals the genomic features of Rhizophagus irregularis, R. cerebriforme, R. diaphanum and Gigaspora rosea, and their symbiotic lifestyle signature.</title>
        <authorList>
            <person name="Morin E."/>
            <person name="San Clemente H."/>
            <person name="Chen E.C.H."/>
            <person name="De La Providencia I."/>
            <person name="Hainaut M."/>
            <person name="Kuo A."/>
            <person name="Kohler A."/>
            <person name="Murat C."/>
            <person name="Tang N."/>
            <person name="Roy S."/>
            <person name="Loubradou J."/>
            <person name="Henrissat B."/>
            <person name="Grigoriev I.V."/>
            <person name="Corradi N."/>
            <person name="Roux C."/>
            <person name="Martin F.M."/>
        </authorList>
    </citation>
    <scope>NUCLEOTIDE SEQUENCE [LARGE SCALE GENOMIC DNA]</scope>
    <source>
        <strain evidence="10 11">DAOM 194757</strain>
    </source>
</reference>
<gene>
    <name evidence="10" type="ORF">C2G38_2231663</name>
</gene>
<evidence type="ECO:0000256" key="2">
    <source>
        <dbReference type="ARBA" id="ARBA00009152"/>
    </source>
</evidence>
<evidence type="ECO:0000256" key="8">
    <source>
        <dbReference type="RuleBase" id="RU366003"/>
    </source>
</evidence>
<evidence type="ECO:0000256" key="5">
    <source>
        <dbReference type="ARBA" id="ARBA00022801"/>
    </source>
</evidence>
<dbReference type="Gene3D" id="3.20.20.140">
    <property type="entry name" value="Metal-dependent hydrolases"/>
    <property type="match status" value="1"/>
</dbReference>
<dbReference type="CDD" id="cd12110">
    <property type="entry name" value="PHP_HisPPase_Hisj_like"/>
    <property type="match status" value="1"/>
</dbReference>
<comment type="similarity">
    <text evidence="2 8">Belongs to the PHP hydrolase family. HisK subfamily.</text>
</comment>
<protein>
    <recommendedName>
        <fullName evidence="3 8">Histidinol-phosphatase</fullName>
        <shortName evidence="8">HolPase</shortName>
        <ecNumber evidence="3 8">3.1.3.15</ecNumber>
    </recommendedName>
</protein>
<dbReference type="NCBIfam" id="TIGR01856">
    <property type="entry name" value="hisJ_fam"/>
    <property type="match status" value="1"/>
</dbReference>
<dbReference type="UniPathway" id="UPA00031">
    <property type="reaction ID" value="UER00013"/>
</dbReference>
<dbReference type="PANTHER" id="PTHR21039:SF0">
    <property type="entry name" value="HISTIDINOL-PHOSPHATASE"/>
    <property type="match status" value="1"/>
</dbReference>
<keyword evidence="6 8" id="KW-0368">Histidine biosynthesis</keyword>
<dbReference type="InterPro" id="IPR016195">
    <property type="entry name" value="Pol/histidinol_Pase-like"/>
</dbReference>
<dbReference type="InterPro" id="IPR004013">
    <property type="entry name" value="PHP_dom"/>
</dbReference>
<name>A0A397TWA2_9GLOM</name>
<keyword evidence="5 8" id="KW-0378">Hydrolase</keyword>